<dbReference type="SUPFAM" id="SSF57825">
    <property type="entry name" value="Aspartate carbamoyltransferase, Regulatory-chain, C-terminal domain"/>
    <property type="match status" value="1"/>
</dbReference>
<keyword evidence="5" id="KW-0665">Pyrimidine biosynthesis</keyword>
<dbReference type="PANTHER" id="PTHR45753:SF6">
    <property type="entry name" value="ASPARTATE CARBAMOYLTRANSFERASE"/>
    <property type="match status" value="1"/>
</dbReference>
<accession>E9SBS7</accession>
<comment type="pathway">
    <text evidence="1">Pyrimidine metabolism; UMP biosynthesis via de novo pathway; (S)-dihydroorotate from bicarbonate: step 2/3.</text>
</comment>
<evidence type="ECO:0000256" key="9">
    <source>
        <dbReference type="RuleBase" id="RU003634"/>
    </source>
</evidence>
<evidence type="ECO:0000259" key="11">
    <source>
        <dbReference type="Pfam" id="PF02729"/>
    </source>
</evidence>
<gene>
    <name evidence="13" type="primary">pyrB</name>
    <name evidence="13" type="ORF">CUS_4918</name>
</gene>
<feature type="domain" description="Aspartate carbamoyltransferase regulatory subunit C-terminal" evidence="12">
    <location>
        <begin position="329"/>
        <end position="360"/>
    </location>
</feature>
<dbReference type="PROSITE" id="PS00097">
    <property type="entry name" value="CARBAMOYLTRANSFERASE"/>
    <property type="match status" value="1"/>
</dbReference>
<evidence type="ECO:0000256" key="4">
    <source>
        <dbReference type="ARBA" id="ARBA00022679"/>
    </source>
</evidence>
<dbReference type="GO" id="GO:0044205">
    <property type="term" value="P:'de novo' UMP biosynthetic process"/>
    <property type="evidence" value="ECO:0007669"/>
    <property type="project" value="UniProtKB-UniPathway"/>
</dbReference>
<sequence length="365" mass="40774">MFIMANIYNNLNLIDLNDFPVNWWTGLLDKAHDIMSDPAAYSESCKGKIMGTLFYEPSTRTQMSFQTAMLRLGGTIIGFDNPATSSVAKGENIKDTTKIVSGYADIMVMRHPVAGSVKAAALTADCPVINAGDGGHLHPTQTLTDLLTLREEKGTLENLCIGFCGDLKNGRTVHSLIKAMSCFKGTSFVLISTPELSLPAYVKTFLSASGHSYKEVSSLDDAVGMLDVLYMTRIQRERFSSPEEYEKQKGCYILDNKKMAKAKDSMIVLHPLPRVDEIAIEVDDDPRAMYFKQAKYGMYVRMALILTMLEESTMKVPLITGRAYKHQICSNPLCITHKETYLPHYFRGDSTMLECEYCDERTLVE</sequence>
<keyword evidence="4 9" id="KW-0808">Transferase</keyword>
<evidence type="ECO:0000313" key="13">
    <source>
        <dbReference type="EMBL" id="EGC03263.1"/>
    </source>
</evidence>
<protein>
    <recommendedName>
        <fullName evidence="3 8">Aspartate carbamoyltransferase</fullName>
        <ecNumber evidence="3 8">2.1.3.2</ecNumber>
    </recommendedName>
</protein>
<evidence type="ECO:0000313" key="14">
    <source>
        <dbReference type="Proteomes" id="UP000004259"/>
    </source>
</evidence>
<dbReference type="Pfam" id="PF02748">
    <property type="entry name" value="PyrI_C"/>
    <property type="match status" value="1"/>
</dbReference>
<dbReference type="Gene3D" id="3.40.50.1370">
    <property type="entry name" value="Aspartate/ornithine carbamoyltransferase"/>
    <property type="match status" value="2"/>
</dbReference>
<feature type="domain" description="Aspartate/ornithine carbamoyltransferase Asp/Orn-binding" evidence="10">
    <location>
        <begin position="158"/>
        <end position="307"/>
    </location>
</feature>
<dbReference type="EC" id="2.1.3.2" evidence="3 8"/>
<comment type="caution">
    <text evidence="13">The sequence shown here is derived from an EMBL/GenBank/DDBJ whole genome shotgun (WGS) entry which is preliminary data.</text>
</comment>
<dbReference type="InterPro" id="IPR036901">
    <property type="entry name" value="Asp/Orn_carbamoylTrfase_sf"/>
</dbReference>
<evidence type="ECO:0000256" key="7">
    <source>
        <dbReference type="ARBA" id="ARBA00048859"/>
    </source>
</evidence>
<dbReference type="UniPathway" id="UPA00070">
    <property type="reaction ID" value="UER00116"/>
</dbReference>
<feature type="domain" description="Aspartate/ornithine carbamoyltransferase carbamoyl-P binding" evidence="11">
    <location>
        <begin position="12"/>
        <end position="151"/>
    </location>
</feature>
<dbReference type="GO" id="GO:0004070">
    <property type="term" value="F:aspartate carbamoyltransferase activity"/>
    <property type="evidence" value="ECO:0007669"/>
    <property type="project" value="UniProtKB-UniRule"/>
</dbReference>
<dbReference type="Pfam" id="PF02729">
    <property type="entry name" value="OTCace_N"/>
    <property type="match status" value="1"/>
</dbReference>
<dbReference type="AlphaFoldDB" id="E9SBS7"/>
<name>E9SBS7_RUMAL</name>
<dbReference type="NCBIfam" id="NF002032">
    <property type="entry name" value="PRK00856.1"/>
    <property type="match status" value="1"/>
</dbReference>
<keyword evidence="14" id="KW-1185">Reference proteome</keyword>
<dbReference type="FunFam" id="3.40.50.1370:FF:000002">
    <property type="entry name" value="Aspartate carbamoyltransferase 2"/>
    <property type="match status" value="1"/>
</dbReference>
<reference evidence="13 14" key="1">
    <citation type="submission" date="2011-02" db="EMBL/GenBank/DDBJ databases">
        <authorList>
            <person name="Nelson K.E."/>
            <person name="Sutton G."/>
            <person name="Torralba M."/>
            <person name="Durkin S."/>
            <person name="Harkins D."/>
            <person name="Montgomery R."/>
            <person name="Ziemer C."/>
            <person name="Klaassens E."/>
            <person name="Ocuiv P."/>
            <person name="Morrison M."/>
        </authorList>
    </citation>
    <scope>NUCLEOTIDE SEQUENCE [LARGE SCALE GENOMIC DNA]</scope>
    <source>
        <strain evidence="13 14">8</strain>
    </source>
</reference>
<evidence type="ECO:0000256" key="5">
    <source>
        <dbReference type="ARBA" id="ARBA00022975"/>
    </source>
</evidence>
<evidence type="ECO:0000259" key="10">
    <source>
        <dbReference type="Pfam" id="PF00185"/>
    </source>
</evidence>
<dbReference type="InterPro" id="IPR002082">
    <property type="entry name" value="Asp_carbamoyltransf"/>
</dbReference>
<organism evidence="13 14">
    <name type="scientific">Ruminococcus albus 8</name>
    <dbReference type="NCBI Taxonomy" id="246199"/>
    <lineage>
        <taxon>Bacteria</taxon>
        <taxon>Bacillati</taxon>
        <taxon>Bacillota</taxon>
        <taxon>Clostridia</taxon>
        <taxon>Eubacteriales</taxon>
        <taxon>Oscillospiraceae</taxon>
        <taxon>Ruminococcus</taxon>
    </lineage>
</organism>
<dbReference type="InterPro" id="IPR006131">
    <property type="entry name" value="Asp_carbamoyltransf_Asp/Orn-bd"/>
</dbReference>
<dbReference type="Pfam" id="PF00185">
    <property type="entry name" value="OTCace"/>
    <property type="match status" value="1"/>
</dbReference>
<dbReference type="NCBIfam" id="TIGR00670">
    <property type="entry name" value="asp_carb_tr"/>
    <property type="match status" value="1"/>
</dbReference>
<evidence type="ECO:0000256" key="1">
    <source>
        <dbReference type="ARBA" id="ARBA00004852"/>
    </source>
</evidence>
<dbReference type="EMBL" id="ADKM02000073">
    <property type="protein sequence ID" value="EGC03263.1"/>
    <property type="molecule type" value="Genomic_DNA"/>
</dbReference>
<dbReference type="InterPro" id="IPR036792">
    <property type="entry name" value="Asp_carbatrfase_reg_C_sf"/>
</dbReference>
<dbReference type="InterPro" id="IPR006130">
    <property type="entry name" value="Asp/Orn_carbamoylTrfase"/>
</dbReference>
<dbReference type="Proteomes" id="UP000004259">
    <property type="component" value="Unassembled WGS sequence"/>
</dbReference>
<dbReference type="SUPFAM" id="SSF53671">
    <property type="entry name" value="Aspartate/ornithine carbamoyltransferase"/>
    <property type="match status" value="1"/>
</dbReference>
<evidence type="ECO:0000256" key="6">
    <source>
        <dbReference type="ARBA" id="ARBA00043884"/>
    </source>
</evidence>
<dbReference type="GO" id="GO:0006520">
    <property type="term" value="P:amino acid metabolic process"/>
    <property type="evidence" value="ECO:0007669"/>
    <property type="project" value="InterPro"/>
</dbReference>
<dbReference type="InterPro" id="IPR020542">
    <property type="entry name" value="Asp_carbamoyltrfase_reg_C"/>
</dbReference>
<evidence type="ECO:0000256" key="3">
    <source>
        <dbReference type="ARBA" id="ARBA00013008"/>
    </source>
</evidence>
<dbReference type="InterPro" id="IPR006132">
    <property type="entry name" value="Asp/Orn_carbamoyltranf_P-bd"/>
</dbReference>
<dbReference type="PRINTS" id="PR00101">
    <property type="entry name" value="ATCASE"/>
</dbReference>
<evidence type="ECO:0000256" key="2">
    <source>
        <dbReference type="ARBA" id="ARBA00008896"/>
    </source>
</evidence>
<dbReference type="PRINTS" id="PR00100">
    <property type="entry name" value="AOTCASE"/>
</dbReference>
<evidence type="ECO:0000256" key="8">
    <source>
        <dbReference type="NCBIfam" id="TIGR00670"/>
    </source>
</evidence>
<dbReference type="GO" id="GO:0006207">
    <property type="term" value="P:'de novo' pyrimidine nucleobase biosynthetic process"/>
    <property type="evidence" value="ECO:0007669"/>
    <property type="project" value="InterPro"/>
</dbReference>
<comment type="similarity">
    <text evidence="2">Belongs to the aspartate/ornithine carbamoyltransferase superfamily. ATCase family.</text>
</comment>
<comment type="function">
    <text evidence="6">Catalyzes the condensation of carbamoyl phosphate and aspartate to form carbamoyl aspartate and inorganic phosphate, the committed step in the de novo pyrimidine nucleotide biosynthesis pathway.</text>
</comment>
<dbReference type="PANTHER" id="PTHR45753">
    <property type="entry name" value="ORNITHINE CARBAMOYLTRANSFERASE, MITOCHONDRIAL"/>
    <property type="match status" value="1"/>
</dbReference>
<dbReference type="STRING" id="246199.CUS_4918"/>
<dbReference type="eggNOG" id="COG0540">
    <property type="taxonomic scope" value="Bacteria"/>
</dbReference>
<proteinExistence type="inferred from homology"/>
<comment type="catalytic activity">
    <reaction evidence="7">
        <text>carbamoyl phosphate + L-aspartate = N-carbamoyl-L-aspartate + phosphate + H(+)</text>
        <dbReference type="Rhea" id="RHEA:20013"/>
        <dbReference type="ChEBI" id="CHEBI:15378"/>
        <dbReference type="ChEBI" id="CHEBI:29991"/>
        <dbReference type="ChEBI" id="CHEBI:32814"/>
        <dbReference type="ChEBI" id="CHEBI:43474"/>
        <dbReference type="ChEBI" id="CHEBI:58228"/>
        <dbReference type="EC" id="2.1.3.2"/>
    </reaction>
</comment>
<evidence type="ECO:0000259" key="12">
    <source>
        <dbReference type="Pfam" id="PF02748"/>
    </source>
</evidence>
<dbReference type="GO" id="GO:0016597">
    <property type="term" value="F:amino acid binding"/>
    <property type="evidence" value="ECO:0007669"/>
    <property type="project" value="InterPro"/>
</dbReference>